<dbReference type="PANTHER" id="PTHR30483:SF37">
    <property type="entry name" value="ABC TRANSPORTER SUBSTRATE-BINDING PROTEIN"/>
    <property type="match status" value="1"/>
</dbReference>
<organism evidence="5 6">
    <name type="scientific">Rhodoferax lacus</name>
    <dbReference type="NCBI Taxonomy" id="2184758"/>
    <lineage>
        <taxon>Bacteria</taxon>
        <taxon>Pseudomonadati</taxon>
        <taxon>Pseudomonadota</taxon>
        <taxon>Betaproteobacteria</taxon>
        <taxon>Burkholderiales</taxon>
        <taxon>Comamonadaceae</taxon>
        <taxon>Rhodoferax</taxon>
    </lineage>
</organism>
<dbReference type="InterPro" id="IPR051010">
    <property type="entry name" value="BCAA_transport"/>
</dbReference>
<sequence>MKKFVALLALAASLAAVAQPKPIKIGEINSYSSIPQFTVPYRQGWQLAVDEVNAAGGLLGRPVEVISRDDAGKPEEALRHAIELSSSEKVDVLAGGYLSNVGLALSDYASKNKRLYVASEPLTDALVWDKGNRYTFRLRPSTAMQAAMLVDEAAKLPARRWATIAPNYEYGQSAVATFREQLKARRPDVEFVAEQWPVLGKLDAGSTLQAITQAKPDAIFNVTFGADLAKLVREGNQRNVFPKIPVVSLLSGEPEYLDVLKDETPKGWIVTGYPWDQIDTRDHASFAANYYKKYNENPKMGSVVGYATLQAIFAAIRKAKTVDNDKLVLAMRGLKFTTPFGATEFRALDQQSTMGAYVGKLDLRGNKGTMVQWRYADGRDYQPTDAYVKSRRPAAAMQ</sequence>
<evidence type="ECO:0000256" key="3">
    <source>
        <dbReference type="SAM" id="SignalP"/>
    </source>
</evidence>
<comment type="caution">
    <text evidence="5">The sequence shown here is derived from an EMBL/GenBank/DDBJ whole genome shotgun (WGS) entry which is preliminary data.</text>
</comment>
<evidence type="ECO:0000313" key="5">
    <source>
        <dbReference type="EMBL" id="RFO98574.1"/>
    </source>
</evidence>
<dbReference type="InterPro" id="IPR028082">
    <property type="entry name" value="Peripla_BP_I"/>
</dbReference>
<feature type="chain" id="PRO_5017672327" evidence="3">
    <location>
        <begin position="19"/>
        <end position="398"/>
    </location>
</feature>
<accession>A0A3E1RGT5</accession>
<reference evidence="5 6" key="1">
    <citation type="submission" date="2018-05" db="EMBL/GenBank/DDBJ databases">
        <title>Rhodoferax soyangensis sp.nov., isolated from an oligotrophic freshwater lake.</title>
        <authorList>
            <person name="Park M."/>
        </authorList>
    </citation>
    <scope>NUCLEOTIDE SEQUENCE [LARGE SCALE GENOMIC DNA]</scope>
    <source>
        <strain evidence="5 6">IMCC26218</strain>
    </source>
</reference>
<keyword evidence="6" id="KW-1185">Reference proteome</keyword>
<dbReference type="AlphaFoldDB" id="A0A3E1RGT5"/>
<evidence type="ECO:0000256" key="2">
    <source>
        <dbReference type="ARBA" id="ARBA00022729"/>
    </source>
</evidence>
<dbReference type="RefSeq" id="WP_117173311.1">
    <property type="nucleotide sequence ID" value="NZ_QFZK01000001.1"/>
</dbReference>
<dbReference type="Proteomes" id="UP000260665">
    <property type="component" value="Unassembled WGS sequence"/>
</dbReference>
<dbReference type="SUPFAM" id="SSF53822">
    <property type="entry name" value="Periplasmic binding protein-like I"/>
    <property type="match status" value="1"/>
</dbReference>
<name>A0A3E1RGT5_9BURK</name>
<feature type="domain" description="Leucine-binding protein" evidence="4">
    <location>
        <begin position="22"/>
        <end position="362"/>
    </location>
</feature>
<dbReference type="OrthoDB" id="9783240at2"/>
<evidence type="ECO:0000256" key="1">
    <source>
        <dbReference type="ARBA" id="ARBA00010062"/>
    </source>
</evidence>
<evidence type="ECO:0000259" key="4">
    <source>
        <dbReference type="Pfam" id="PF13458"/>
    </source>
</evidence>
<feature type="signal peptide" evidence="3">
    <location>
        <begin position="1"/>
        <end position="18"/>
    </location>
</feature>
<keyword evidence="2 3" id="KW-0732">Signal</keyword>
<dbReference type="Pfam" id="PF13458">
    <property type="entry name" value="Peripla_BP_6"/>
    <property type="match status" value="1"/>
</dbReference>
<dbReference type="CDD" id="cd06330">
    <property type="entry name" value="PBP1_As_SBP-like"/>
    <property type="match status" value="1"/>
</dbReference>
<proteinExistence type="inferred from homology"/>
<gene>
    <name evidence="5" type="ORF">DIC66_01425</name>
</gene>
<dbReference type="InterPro" id="IPR028081">
    <property type="entry name" value="Leu-bd"/>
</dbReference>
<dbReference type="Gene3D" id="3.40.50.2300">
    <property type="match status" value="2"/>
</dbReference>
<dbReference type="EMBL" id="QFZK01000001">
    <property type="protein sequence ID" value="RFO98574.1"/>
    <property type="molecule type" value="Genomic_DNA"/>
</dbReference>
<dbReference type="PANTHER" id="PTHR30483">
    <property type="entry name" value="LEUCINE-SPECIFIC-BINDING PROTEIN"/>
    <property type="match status" value="1"/>
</dbReference>
<protein>
    <submittedName>
        <fullName evidence="5">ABC transporter substrate-binding protein</fullName>
    </submittedName>
</protein>
<evidence type="ECO:0000313" key="6">
    <source>
        <dbReference type="Proteomes" id="UP000260665"/>
    </source>
</evidence>
<comment type="similarity">
    <text evidence="1">Belongs to the leucine-binding protein family.</text>
</comment>